<evidence type="ECO:0000313" key="3">
    <source>
        <dbReference type="Proteomes" id="UP001642360"/>
    </source>
</evidence>
<evidence type="ECO:0000313" key="2">
    <source>
        <dbReference type="EMBL" id="CAK9166496.1"/>
    </source>
</evidence>
<feature type="compositionally biased region" description="Basic and acidic residues" evidence="1">
    <location>
        <begin position="116"/>
        <end position="126"/>
    </location>
</feature>
<protein>
    <recommendedName>
        <fullName evidence="4">Glycine-rich protein</fullName>
    </recommendedName>
</protein>
<reference evidence="2 3" key="1">
    <citation type="submission" date="2024-02" db="EMBL/GenBank/DDBJ databases">
        <authorList>
            <person name="Vignale AGUSTIN F."/>
            <person name="Sosa J E."/>
            <person name="Modenutti C."/>
        </authorList>
    </citation>
    <scope>NUCLEOTIDE SEQUENCE [LARGE SCALE GENOMIC DNA]</scope>
</reference>
<evidence type="ECO:0008006" key="4">
    <source>
        <dbReference type="Google" id="ProtNLM"/>
    </source>
</evidence>
<keyword evidence="3" id="KW-1185">Reference proteome</keyword>
<gene>
    <name evidence="2" type="ORF">ILEXP_LOCUS35715</name>
</gene>
<name>A0ABC8TBK4_9AQUA</name>
<dbReference type="EMBL" id="CAUOFW020004613">
    <property type="protein sequence ID" value="CAK9166496.1"/>
    <property type="molecule type" value="Genomic_DNA"/>
</dbReference>
<feature type="region of interest" description="Disordered" evidence="1">
    <location>
        <begin position="57"/>
        <end position="246"/>
    </location>
</feature>
<accession>A0ABC8TBK4</accession>
<dbReference type="Proteomes" id="UP001642360">
    <property type="component" value="Unassembled WGS sequence"/>
</dbReference>
<dbReference type="AlphaFoldDB" id="A0ABC8TBK4"/>
<evidence type="ECO:0000256" key="1">
    <source>
        <dbReference type="SAM" id="MobiDB-lite"/>
    </source>
</evidence>
<sequence length="246" mass="26944">MEKPWEFFSLDFDFDWWLLVTKKRGGFRVGGQRITGSAVREANEALENEYNSYARRKPRLSPSYGVPPGVTRPSEEFGGGGDGYGYEKPQPNSGFQPGMNRPGGGAGFGSEYESGYGRKPEYERPTSEYGSEYGRMPEYERATSEYGSGCGGRSEYEKLSSDYASGYGRKSEYEEPNSEYGSGYGGSGYGRKEEHSSDYGSGYGRKSKYEEPSTEYRRKTSYGEEEGGGGYGSGPVGGLRGQSTGG</sequence>
<feature type="compositionally biased region" description="Gly residues" evidence="1">
    <location>
        <begin position="228"/>
        <end position="246"/>
    </location>
</feature>
<feature type="compositionally biased region" description="Basic and acidic residues" evidence="1">
    <location>
        <begin position="207"/>
        <end position="222"/>
    </location>
</feature>
<organism evidence="2 3">
    <name type="scientific">Ilex paraguariensis</name>
    <name type="common">yerba mate</name>
    <dbReference type="NCBI Taxonomy" id="185542"/>
    <lineage>
        <taxon>Eukaryota</taxon>
        <taxon>Viridiplantae</taxon>
        <taxon>Streptophyta</taxon>
        <taxon>Embryophyta</taxon>
        <taxon>Tracheophyta</taxon>
        <taxon>Spermatophyta</taxon>
        <taxon>Magnoliopsida</taxon>
        <taxon>eudicotyledons</taxon>
        <taxon>Gunneridae</taxon>
        <taxon>Pentapetalae</taxon>
        <taxon>asterids</taxon>
        <taxon>campanulids</taxon>
        <taxon>Aquifoliales</taxon>
        <taxon>Aquifoliaceae</taxon>
        <taxon>Ilex</taxon>
    </lineage>
</organism>
<comment type="caution">
    <text evidence="2">The sequence shown here is derived from an EMBL/GenBank/DDBJ whole genome shotgun (WGS) entry which is preliminary data.</text>
</comment>
<proteinExistence type="predicted"/>